<dbReference type="AlphaFoldDB" id="A0A0R0ADR5"/>
<gene>
    <name evidence="10" type="ORF">ARC78_08490</name>
</gene>
<name>A0A0R0ADR5_9GAMM</name>
<dbReference type="GO" id="GO:0006310">
    <property type="term" value="P:DNA recombination"/>
    <property type="evidence" value="ECO:0007669"/>
    <property type="project" value="InterPro"/>
</dbReference>
<dbReference type="InterPro" id="IPR050326">
    <property type="entry name" value="NAD_dep_DNA_ligaseB"/>
</dbReference>
<dbReference type="Gene3D" id="3.30.470.30">
    <property type="entry name" value="DNA ligase/mRNA capping enzyme"/>
    <property type="match status" value="1"/>
</dbReference>
<sequence>MLLLLLCACLLPAEARAGTAPPLMLAGQWRDGTDPAPYWISEKLDGVRARWDGKALWTRAGNRISAPPGFTRGWPQQPLDGELWIARGRFDEVSAIIRTTPARPQEWHAIRFMAFDLPAHPGTFSQRLAALQVLVRATDRPGLALIPQQRMPNTAHLQRLLQSVVAADGEGLMLHHQNNRYLPGRSEGLLKLKPWQDAEAWVVGHLPGKGKYSGMLGALLVQRSDGARFRIGSGLKDAQRANPPGIGTLVTYRYNGYTATGLPRFARFLRVRDEAPPPERGR</sequence>
<dbReference type="SUPFAM" id="SSF56091">
    <property type="entry name" value="DNA ligase/mRNA capping enzyme, catalytic domain"/>
    <property type="match status" value="1"/>
</dbReference>
<dbReference type="SUPFAM" id="SSF50249">
    <property type="entry name" value="Nucleic acid-binding proteins"/>
    <property type="match status" value="1"/>
</dbReference>
<evidence type="ECO:0000259" key="9">
    <source>
        <dbReference type="Pfam" id="PF14743"/>
    </source>
</evidence>
<feature type="chain" id="PRO_5006390624" evidence="7">
    <location>
        <begin position="18"/>
        <end position="282"/>
    </location>
</feature>
<feature type="domain" description="DNA ligase OB-like" evidence="9">
    <location>
        <begin position="207"/>
        <end position="272"/>
    </location>
</feature>
<keyword evidence="5" id="KW-0234">DNA repair</keyword>
<dbReference type="InterPro" id="IPR012340">
    <property type="entry name" value="NA-bd_OB-fold"/>
</dbReference>
<dbReference type="PANTHER" id="PTHR47810">
    <property type="entry name" value="DNA LIGASE"/>
    <property type="match status" value="1"/>
</dbReference>
<evidence type="ECO:0000256" key="1">
    <source>
        <dbReference type="ARBA" id="ARBA00001968"/>
    </source>
</evidence>
<keyword evidence="7" id="KW-0732">Signal</keyword>
<evidence type="ECO:0000259" key="8">
    <source>
        <dbReference type="Pfam" id="PF01068"/>
    </source>
</evidence>
<dbReference type="PANTHER" id="PTHR47810:SF1">
    <property type="entry name" value="DNA LIGASE B"/>
    <property type="match status" value="1"/>
</dbReference>
<dbReference type="InterPro" id="IPR012310">
    <property type="entry name" value="DNA_ligase_ATP-dep_cent"/>
</dbReference>
<dbReference type="InterPro" id="IPR029319">
    <property type="entry name" value="DNA_ligase_OB"/>
</dbReference>
<dbReference type="Gene3D" id="3.30.1490.70">
    <property type="match status" value="1"/>
</dbReference>
<dbReference type="GO" id="GO:0005524">
    <property type="term" value="F:ATP binding"/>
    <property type="evidence" value="ECO:0007669"/>
    <property type="project" value="InterPro"/>
</dbReference>
<dbReference type="GO" id="GO:0003910">
    <property type="term" value="F:DNA ligase (ATP) activity"/>
    <property type="evidence" value="ECO:0007669"/>
    <property type="project" value="UniProtKB-EC"/>
</dbReference>
<keyword evidence="4" id="KW-0227">DNA damage</keyword>
<dbReference type="Gene3D" id="2.40.50.140">
    <property type="entry name" value="Nucleic acid-binding proteins"/>
    <property type="match status" value="1"/>
</dbReference>
<protein>
    <submittedName>
        <fullName evidence="10">ATP-dependent DNA ligase</fullName>
    </submittedName>
</protein>
<dbReference type="CDD" id="cd07896">
    <property type="entry name" value="Adenylation_kDNA_ligase_like"/>
    <property type="match status" value="1"/>
</dbReference>
<feature type="domain" description="ATP-dependent DNA ligase family profile" evidence="8">
    <location>
        <begin position="108"/>
        <end position="193"/>
    </location>
</feature>
<dbReference type="GO" id="GO:0006281">
    <property type="term" value="P:DNA repair"/>
    <property type="evidence" value="ECO:0007669"/>
    <property type="project" value="UniProtKB-KW"/>
</dbReference>
<dbReference type="CDD" id="cd08041">
    <property type="entry name" value="OBF_kDNA_ligase_like"/>
    <property type="match status" value="1"/>
</dbReference>
<evidence type="ECO:0000256" key="3">
    <source>
        <dbReference type="ARBA" id="ARBA00022705"/>
    </source>
</evidence>
<organism evidence="10 11">
    <name type="scientific">Stenotrophomonas pictorum JCM 9942</name>
    <dbReference type="NCBI Taxonomy" id="1236960"/>
    <lineage>
        <taxon>Bacteria</taxon>
        <taxon>Pseudomonadati</taxon>
        <taxon>Pseudomonadota</taxon>
        <taxon>Gammaproteobacteria</taxon>
        <taxon>Lysobacterales</taxon>
        <taxon>Lysobacteraceae</taxon>
        <taxon>Stenotrophomonas</taxon>
    </lineage>
</organism>
<proteinExistence type="predicted"/>
<dbReference type="Pfam" id="PF14743">
    <property type="entry name" value="DNA_ligase_OB_2"/>
    <property type="match status" value="1"/>
</dbReference>
<dbReference type="EMBL" id="LLXS01000017">
    <property type="protein sequence ID" value="KRG42821.1"/>
    <property type="molecule type" value="Genomic_DNA"/>
</dbReference>
<evidence type="ECO:0000313" key="10">
    <source>
        <dbReference type="EMBL" id="KRG42821.1"/>
    </source>
</evidence>
<dbReference type="GO" id="GO:0006260">
    <property type="term" value="P:DNA replication"/>
    <property type="evidence" value="ECO:0007669"/>
    <property type="project" value="UniProtKB-KW"/>
</dbReference>
<evidence type="ECO:0000256" key="5">
    <source>
        <dbReference type="ARBA" id="ARBA00023204"/>
    </source>
</evidence>
<evidence type="ECO:0000256" key="6">
    <source>
        <dbReference type="ARBA" id="ARBA00034003"/>
    </source>
</evidence>
<dbReference type="NCBIfam" id="NF006592">
    <property type="entry name" value="PRK09125.1"/>
    <property type="match status" value="1"/>
</dbReference>
<reference evidence="10 11" key="1">
    <citation type="submission" date="2015-10" db="EMBL/GenBank/DDBJ databases">
        <title>Genome sequencing and analysis of members of genus Stenotrophomonas.</title>
        <authorList>
            <person name="Patil P.P."/>
            <person name="Midha S."/>
            <person name="Patil P.B."/>
        </authorList>
    </citation>
    <scope>NUCLEOTIDE SEQUENCE [LARGE SCALE GENOMIC DNA]</scope>
    <source>
        <strain evidence="10 11">JCM 9942</strain>
    </source>
</reference>
<keyword evidence="2 10" id="KW-0436">Ligase</keyword>
<comment type="caution">
    <text evidence="10">The sequence shown here is derived from an EMBL/GenBank/DDBJ whole genome shotgun (WGS) entry which is preliminary data.</text>
</comment>
<comment type="cofactor">
    <cofactor evidence="1">
        <name>a divalent metal cation</name>
        <dbReference type="ChEBI" id="CHEBI:60240"/>
    </cofactor>
</comment>
<keyword evidence="3" id="KW-0235">DNA replication</keyword>
<evidence type="ECO:0000256" key="2">
    <source>
        <dbReference type="ARBA" id="ARBA00022598"/>
    </source>
</evidence>
<dbReference type="Pfam" id="PF01068">
    <property type="entry name" value="DNA_ligase_A_M"/>
    <property type="match status" value="1"/>
</dbReference>
<dbReference type="Proteomes" id="UP000050836">
    <property type="component" value="Unassembled WGS sequence"/>
</dbReference>
<evidence type="ECO:0000313" key="11">
    <source>
        <dbReference type="Proteomes" id="UP000050836"/>
    </source>
</evidence>
<keyword evidence="11" id="KW-1185">Reference proteome</keyword>
<comment type="catalytic activity">
    <reaction evidence="6">
        <text>ATP + (deoxyribonucleotide)n-3'-hydroxyl + 5'-phospho-(deoxyribonucleotide)m = (deoxyribonucleotide)n+m + AMP + diphosphate.</text>
        <dbReference type="EC" id="6.5.1.1"/>
    </reaction>
</comment>
<feature type="signal peptide" evidence="7">
    <location>
        <begin position="1"/>
        <end position="17"/>
    </location>
</feature>
<evidence type="ECO:0000256" key="7">
    <source>
        <dbReference type="SAM" id="SignalP"/>
    </source>
</evidence>
<evidence type="ECO:0000256" key="4">
    <source>
        <dbReference type="ARBA" id="ARBA00022763"/>
    </source>
</evidence>
<accession>A0A0R0ADR5</accession>